<name>A0A4V6PEG1_9ACTN</name>
<keyword evidence="2" id="KW-0732">Signal</keyword>
<dbReference type="InterPro" id="IPR011040">
    <property type="entry name" value="Sialidase"/>
</dbReference>
<feature type="region of interest" description="Disordered" evidence="1">
    <location>
        <begin position="242"/>
        <end position="263"/>
    </location>
</feature>
<feature type="compositionally biased region" description="Polar residues" evidence="1">
    <location>
        <begin position="242"/>
        <end position="251"/>
    </location>
</feature>
<dbReference type="Pfam" id="PF00754">
    <property type="entry name" value="F5_F8_type_C"/>
    <property type="match status" value="1"/>
</dbReference>
<feature type="chain" id="PRO_5020925304" evidence="2">
    <location>
        <begin position="38"/>
        <end position="748"/>
    </location>
</feature>
<dbReference type="Proteomes" id="UP000295217">
    <property type="component" value="Unassembled WGS sequence"/>
</dbReference>
<evidence type="ECO:0000259" key="3">
    <source>
        <dbReference type="Pfam" id="PF00754"/>
    </source>
</evidence>
<evidence type="ECO:0000256" key="2">
    <source>
        <dbReference type="SAM" id="SignalP"/>
    </source>
</evidence>
<feature type="region of interest" description="Disordered" evidence="1">
    <location>
        <begin position="32"/>
        <end position="62"/>
    </location>
</feature>
<dbReference type="EMBL" id="SMLB01000023">
    <property type="protein sequence ID" value="TDD68107.1"/>
    <property type="molecule type" value="Genomic_DNA"/>
</dbReference>
<dbReference type="InterPro" id="IPR000421">
    <property type="entry name" value="FA58C"/>
</dbReference>
<gene>
    <name evidence="5" type="ORF">E1262_17045</name>
</gene>
<dbReference type="Pfam" id="PF13088">
    <property type="entry name" value="BNR_2"/>
    <property type="match status" value="1"/>
</dbReference>
<feature type="domain" description="F5/8 type C" evidence="3">
    <location>
        <begin position="446"/>
        <end position="544"/>
    </location>
</feature>
<dbReference type="Gene3D" id="2.120.10.10">
    <property type="match status" value="1"/>
</dbReference>
<sequence length="748" mass="80022">MPRRSRPRLANLVSGLVGFGAAVALLASNTGPGPADADPVADLPTGAVNPLPAGDGPDPDAHAVGVGPEWNVVNWGPGPRAAVPSAFAMDTVADGRTEQKVFVSSQANDDVAGADSITNMSVSLDSAVSFLTTKREAPVGAHNMLRLDDGSLISVEFIPEWTDATQTSVNLKVWRSDDQGETWELTLAPFTPPPGKVLGPMNRGLRVHREPLLLPDGTIILPAYTRYQGELGSSIVLQSTDDGTSWTQRGQIPTPAPGTNEVGWSWTSDGRLVAALRSWETPPHLRVSFSDDSGATWTPTQPLLGPDGEQVEGIYPNLVLQPNGVLLLSTGRPDDRVYVSRDGTGRTWDEERLVLVKYPSETGNGRYDGTSGNTAMVNVDADRTVYIGDYCHVWGCKAYHEQYGVFAAYVHAVTPGTGKIDLETKLHTGTATVTGTFARPNRTFPEQRPEGAFDGSSRTHSTAVLEARRGAPSMTVELDREYTLHRIGLMLGSGQPLDATVQLSADGVSWSAPVVTADDTRDHAMRYTEIEPQQARFVRVTGAAGVATPVTELELYAVGVDTFENDPLYGIPRGFVDAKNTTVTDQELRGFDSGSSLRLFDKFLDDNAVASTVTPDRDRQVTSFRFATNDYRGPFTFAVDGRSGGEAAQPWRFRLVPGTTAQPAQTLEVFDGSAWTALGRLSAPIAPNTWVPIAVDATTDEATVTVGADTFTTTTPAEPATALAGVTFTTGDPIAYGMTFFVDDLSIH</sequence>
<comment type="caution">
    <text evidence="5">The sequence shown here is derived from an EMBL/GenBank/DDBJ whole genome shotgun (WGS) entry which is preliminary data.</text>
</comment>
<protein>
    <submittedName>
        <fullName evidence="5">Exo-alpha-sialidase</fullName>
    </submittedName>
</protein>
<dbReference type="SUPFAM" id="SSF50939">
    <property type="entry name" value="Sialidases"/>
    <property type="match status" value="1"/>
</dbReference>
<feature type="region of interest" description="Disordered" evidence="1">
    <location>
        <begin position="440"/>
        <end position="461"/>
    </location>
</feature>
<organism evidence="5 6">
    <name type="scientific">Jiangella aurantiaca</name>
    <dbReference type="NCBI Taxonomy" id="2530373"/>
    <lineage>
        <taxon>Bacteria</taxon>
        <taxon>Bacillati</taxon>
        <taxon>Actinomycetota</taxon>
        <taxon>Actinomycetes</taxon>
        <taxon>Jiangellales</taxon>
        <taxon>Jiangellaceae</taxon>
        <taxon>Jiangella</taxon>
    </lineage>
</organism>
<keyword evidence="6" id="KW-1185">Reference proteome</keyword>
<dbReference type="InterPro" id="IPR036278">
    <property type="entry name" value="Sialidase_sf"/>
</dbReference>
<dbReference type="InterPro" id="IPR008979">
    <property type="entry name" value="Galactose-bd-like_sf"/>
</dbReference>
<evidence type="ECO:0000313" key="5">
    <source>
        <dbReference type="EMBL" id="TDD68107.1"/>
    </source>
</evidence>
<dbReference type="RefSeq" id="WP_132104342.1">
    <property type="nucleotide sequence ID" value="NZ_SMLB01000023.1"/>
</dbReference>
<feature type="signal peptide" evidence="2">
    <location>
        <begin position="1"/>
        <end position="37"/>
    </location>
</feature>
<reference evidence="5 6" key="1">
    <citation type="submission" date="2019-02" db="EMBL/GenBank/DDBJ databases">
        <title>Draft genome sequences of novel Actinobacteria.</title>
        <authorList>
            <person name="Sahin N."/>
            <person name="Ay H."/>
            <person name="Saygin H."/>
        </authorList>
    </citation>
    <scope>NUCLEOTIDE SEQUENCE [LARGE SCALE GENOMIC DNA]</scope>
    <source>
        <strain evidence="5 6">8K307</strain>
    </source>
</reference>
<evidence type="ECO:0000256" key="1">
    <source>
        <dbReference type="SAM" id="MobiDB-lite"/>
    </source>
</evidence>
<dbReference type="CDD" id="cd15482">
    <property type="entry name" value="Sialidase_non-viral"/>
    <property type="match status" value="1"/>
</dbReference>
<dbReference type="Gene3D" id="2.60.120.260">
    <property type="entry name" value="Galactose-binding domain-like"/>
    <property type="match status" value="1"/>
</dbReference>
<evidence type="ECO:0000313" key="6">
    <source>
        <dbReference type="Proteomes" id="UP000295217"/>
    </source>
</evidence>
<dbReference type="SUPFAM" id="SSF49785">
    <property type="entry name" value="Galactose-binding domain-like"/>
    <property type="match status" value="1"/>
</dbReference>
<feature type="domain" description="Sialidase" evidence="4">
    <location>
        <begin position="170"/>
        <end position="359"/>
    </location>
</feature>
<evidence type="ECO:0000259" key="4">
    <source>
        <dbReference type="Pfam" id="PF13088"/>
    </source>
</evidence>
<dbReference type="OrthoDB" id="9813892at2"/>
<dbReference type="AlphaFoldDB" id="A0A4V6PEG1"/>
<accession>A0A4V6PEG1</accession>
<proteinExistence type="predicted"/>